<dbReference type="EMBL" id="CAKLBY020000054">
    <property type="protein sequence ID" value="CAK7921276.1"/>
    <property type="molecule type" value="Genomic_DNA"/>
</dbReference>
<comment type="caution">
    <text evidence="1">The sequence shown here is derived from an EMBL/GenBank/DDBJ whole genome shotgun (WGS) entry which is preliminary data.</text>
</comment>
<sequence length="43" mass="4728">METLEDALVADDMALGLIICCMEESGAKGMERLKRVEQETLAL</sequence>
<accession>A0AAV1TKL3</accession>
<evidence type="ECO:0000313" key="1">
    <source>
        <dbReference type="EMBL" id="CAK7921276.1"/>
    </source>
</evidence>
<organism evidence="1 2">
    <name type="scientific">Peronospora matthiolae</name>
    <dbReference type="NCBI Taxonomy" id="2874970"/>
    <lineage>
        <taxon>Eukaryota</taxon>
        <taxon>Sar</taxon>
        <taxon>Stramenopiles</taxon>
        <taxon>Oomycota</taxon>
        <taxon>Peronosporomycetes</taxon>
        <taxon>Peronosporales</taxon>
        <taxon>Peronosporaceae</taxon>
        <taxon>Peronospora</taxon>
    </lineage>
</organism>
<protein>
    <submittedName>
        <fullName evidence="1">Uncharacterized protein</fullName>
    </submittedName>
</protein>
<evidence type="ECO:0000313" key="2">
    <source>
        <dbReference type="Proteomes" id="UP001162060"/>
    </source>
</evidence>
<gene>
    <name evidence="1" type="ORF">PM001_LOCUS7072</name>
</gene>
<reference evidence="1" key="1">
    <citation type="submission" date="2024-01" db="EMBL/GenBank/DDBJ databases">
        <authorList>
            <person name="Webb A."/>
        </authorList>
    </citation>
    <scope>NUCLEOTIDE SEQUENCE</scope>
    <source>
        <strain evidence="1">Pm1</strain>
    </source>
</reference>
<dbReference type="AlphaFoldDB" id="A0AAV1TKL3"/>
<dbReference type="Proteomes" id="UP001162060">
    <property type="component" value="Unassembled WGS sequence"/>
</dbReference>
<proteinExistence type="predicted"/>
<name>A0AAV1TKL3_9STRA</name>